<protein>
    <submittedName>
        <fullName evidence="5">tRNA ligase</fullName>
    </submittedName>
</protein>
<keyword evidence="1 5" id="KW-0436">Ligase</keyword>
<dbReference type="SUPFAM" id="SSF55681">
    <property type="entry name" value="Class II aaRS and biotin synthetases"/>
    <property type="match status" value="1"/>
</dbReference>
<sequence length="281" mass="32673">MIHGYIGEKDIISFSEIVNKMRTFCLQKGFVEVNTQDRLSILAACEDPTTVATYNYAGEVWPLPQTGQMWLEYELLTRPELPGVFCVSTSFRNEKNPIPGRHRIIFPMFEFELKGTLPELEKFEIELLEYLGFGARKTFFHKSYDELKEYYGVEELKTEHENKMLADFGPVVFCKEFPSFTSPFWNMRRKNKEYAEKIDVIMYGNETIGSAERSTNPEEMREEFHSISGGEYADLLYNLFGQERVEKELNEFLSLKFFPRCGGGIGMTRIIAANEKLKESR</sequence>
<accession>A0A837HWN1</accession>
<feature type="domain" description="Aminoacyl-tRNA synthetase class II (D/K/N)" evidence="4">
    <location>
        <begin position="11"/>
        <end position="272"/>
    </location>
</feature>
<evidence type="ECO:0000313" key="6">
    <source>
        <dbReference type="Proteomes" id="UP000034656"/>
    </source>
</evidence>
<keyword evidence="2" id="KW-0547">Nucleotide-binding</keyword>
<organism evidence="5 6">
    <name type="scientific">Candidatus Nomurabacteria bacterium GW2011_GWC2_39_41</name>
    <dbReference type="NCBI Taxonomy" id="1618754"/>
    <lineage>
        <taxon>Bacteria</taxon>
        <taxon>Candidatus Nomuraibacteriota</taxon>
    </lineage>
</organism>
<dbReference type="EMBL" id="LBXB01000002">
    <property type="protein sequence ID" value="KKR20764.1"/>
    <property type="molecule type" value="Genomic_DNA"/>
</dbReference>
<dbReference type="GO" id="GO:0006418">
    <property type="term" value="P:tRNA aminoacylation for protein translation"/>
    <property type="evidence" value="ECO:0007669"/>
    <property type="project" value="InterPro"/>
</dbReference>
<dbReference type="AlphaFoldDB" id="A0A837HWN1"/>
<proteinExistence type="predicted"/>
<dbReference type="Proteomes" id="UP000034656">
    <property type="component" value="Unassembled WGS sequence"/>
</dbReference>
<evidence type="ECO:0000256" key="3">
    <source>
        <dbReference type="ARBA" id="ARBA00022840"/>
    </source>
</evidence>
<comment type="caution">
    <text evidence="5">The sequence shown here is derived from an EMBL/GenBank/DDBJ whole genome shotgun (WGS) entry which is preliminary data.</text>
</comment>
<dbReference type="InterPro" id="IPR004364">
    <property type="entry name" value="Aa-tRNA-synt_II"/>
</dbReference>
<evidence type="ECO:0000313" key="5">
    <source>
        <dbReference type="EMBL" id="KKR20764.1"/>
    </source>
</evidence>
<evidence type="ECO:0000256" key="2">
    <source>
        <dbReference type="ARBA" id="ARBA00022741"/>
    </source>
</evidence>
<reference evidence="5 6" key="1">
    <citation type="journal article" date="2015" name="Nature">
        <title>rRNA introns, odd ribosomes, and small enigmatic genomes across a large radiation of phyla.</title>
        <authorList>
            <person name="Brown C.T."/>
            <person name="Hug L.A."/>
            <person name="Thomas B.C."/>
            <person name="Sharon I."/>
            <person name="Castelle C.J."/>
            <person name="Singh A."/>
            <person name="Wilkins M.J."/>
            <person name="Williams K.H."/>
            <person name="Banfield J.F."/>
        </authorList>
    </citation>
    <scope>NUCLEOTIDE SEQUENCE [LARGE SCALE GENOMIC DNA]</scope>
</reference>
<dbReference type="Pfam" id="PF00152">
    <property type="entry name" value="tRNA-synt_2"/>
    <property type="match status" value="1"/>
</dbReference>
<dbReference type="GO" id="GO:0004812">
    <property type="term" value="F:aminoacyl-tRNA ligase activity"/>
    <property type="evidence" value="ECO:0007669"/>
    <property type="project" value="InterPro"/>
</dbReference>
<evidence type="ECO:0000259" key="4">
    <source>
        <dbReference type="Pfam" id="PF00152"/>
    </source>
</evidence>
<gene>
    <name evidence="5" type="ORF">UT51_C0002G0199</name>
</gene>
<name>A0A837HWN1_9BACT</name>
<dbReference type="GO" id="GO:0005524">
    <property type="term" value="F:ATP binding"/>
    <property type="evidence" value="ECO:0007669"/>
    <property type="project" value="InterPro"/>
</dbReference>
<evidence type="ECO:0000256" key="1">
    <source>
        <dbReference type="ARBA" id="ARBA00022598"/>
    </source>
</evidence>
<dbReference type="Gene3D" id="3.30.930.10">
    <property type="entry name" value="Bira Bifunctional Protein, Domain 2"/>
    <property type="match status" value="2"/>
</dbReference>
<dbReference type="InterPro" id="IPR045864">
    <property type="entry name" value="aa-tRNA-synth_II/BPL/LPL"/>
</dbReference>
<keyword evidence="3" id="KW-0067">ATP-binding</keyword>